<dbReference type="Proteomes" id="UP000298138">
    <property type="component" value="Unassembled WGS sequence"/>
</dbReference>
<keyword evidence="1" id="KW-0812">Transmembrane</keyword>
<feature type="transmembrane region" description="Helical" evidence="1">
    <location>
        <begin position="35"/>
        <end position="64"/>
    </location>
</feature>
<dbReference type="EMBL" id="ML220134">
    <property type="protein sequence ID" value="TGZ79157.1"/>
    <property type="molecule type" value="Genomic_DNA"/>
</dbReference>
<sequence>MTSTPGGLLFLCFFPFFLFFFLYLFVFFTSSLHHLLLDLVVVLVASPFSSLIDHAFVVSILFFLTF</sequence>
<proteinExistence type="predicted"/>
<reference evidence="2 3" key="1">
    <citation type="submission" date="2019-04" db="EMBL/GenBank/DDBJ databases">
        <title>Comparative genomics and transcriptomics to analyze fruiting body development in filamentous ascomycetes.</title>
        <authorList>
            <consortium name="DOE Joint Genome Institute"/>
            <person name="Lutkenhaus R."/>
            <person name="Traeger S."/>
            <person name="Breuer J."/>
            <person name="Kuo A."/>
            <person name="Lipzen A."/>
            <person name="Pangilinan J."/>
            <person name="Dilworth D."/>
            <person name="Sandor L."/>
            <person name="Poggeler S."/>
            <person name="Barry K."/>
            <person name="Grigoriev I.V."/>
            <person name="Nowrousian M."/>
        </authorList>
    </citation>
    <scope>NUCLEOTIDE SEQUENCE [LARGE SCALE GENOMIC DNA]</scope>
    <source>
        <strain evidence="2 3">CBS 389.68</strain>
    </source>
</reference>
<keyword evidence="1" id="KW-0472">Membrane</keyword>
<evidence type="ECO:0000313" key="3">
    <source>
        <dbReference type="Proteomes" id="UP000298138"/>
    </source>
</evidence>
<keyword evidence="3" id="KW-1185">Reference proteome</keyword>
<protein>
    <submittedName>
        <fullName evidence="2">Uncharacterized protein</fullName>
    </submittedName>
</protein>
<keyword evidence="1" id="KW-1133">Transmembrane helix</keyword>
<gene>
    <name evidence="2" type="ORF">EX30DRAFT_118359</name>
</gene>
<evidence type="ECO:0000256" key="1">
    <source>
        <dbReference type="SAM" id="Phobius"/>
    </source>
</evidence>
<accession>A0A4S2MSP9</accession>
<name>A0A4S2MSP9_9PEZI</name>
<evidence type="ECO:0000313" key="2">
    <source>
        <dbReference type="EMBL" id="TGZ79157.1"/>
    </source>
</evidence>
<dbReference type="InParanoid" id="A0A4S2MSP9"/>
<organism evidence="2 3">
    <name type="scientific">Ascodesmis nigricans</name>
    <dbReference type="NCBI Taxonomy" id="341454"/>
    <lineage>
        <taxon>Eukaryota</taxon>
        <taxon>Fungi</taxon>
        <taxon>Dikarya</taxon>
        <taxon>Ascomycota</taxon>
        <taxon>Pezizomycotina</taxon>
        <taxon>Pezizomycetes</taxon>
        <taxon>Pezizales</taxon>
        <taxon>Ascodesmidaceae</taxon>
        <taxon>Ascodesmis</taxon>
    </lineage>
</organism>
<dbReference type="AlphaFoldDB" id="A0A4S2MSP9"/>
<feature type="transmembrane region" description="Helical" evidence="1">
    <location>
        <begin position="6"/>
        <end position="28"/>
    </location>
</feature>